<keyword evidence="5" id="KW-1185">Reference proteome</keyword>
<dbReference type="PROSITE" id="PS00615">
    <property type="entry name" value="C_TYPE_LECTIN_1"/>
    <property type="match status" value="1"/>
</dbReference>
<dbReference type="InterPro" id="IPR016187">
    <property type="entry name" value="CTDL_fold"/>
</dbReference>
<feature type="domain" description="C-type lectin" evidence="3">
    <location>
        <begin position="23"/>
        <end position="131"/>
    </location>
</feature>
<keyword evidence="1" id="KW-1015">Disulfide bond</keyword>
<evidence type="ECO:0000256" key="2">
    <source>
        <dbReference type="SAM" id="SignalP"/>
    </source>
</evidence>
<evidence type="ECO:0000313" key="4">
    <source>
        <dbReference type="EMBL" id="KAK3526086.1"/>
    </source>
</evidence>
<evidence type="ECO:0000259" key="3">
    <source>
        <dbReference type="PROSITE" id="PS50041"/>
    </source>
</evidence>
<comment type="caution">
    <text evidence="4">The sequence shown here is derived from an EMBL/GenBank/DDBJ whole genome shotgun (WGS) entry which is preliminary data.</text>
</comment>
<dbReference type="InterPro" id="IPR018378">
    <property type="entry name" value="C-type_lectin_CS"/>
</dbReference>
<protein>
    <recommendedName>
        <fullName evidence="3">C-type lectin domain-containing protein</fullName>
    </recommendedName>
</protein>
<dbReference type="InterPro" id="IPR001304">
    <property type="entry name" value="C-type_lectin-like"/>
</dbReference>
<dbReference type="Gene3D" id="3.10.100.10">
    <property type="entry name" value="Mannose-Binding Protein A, subunit A"/>
    <property type="match status" value="2"/>
</dbReference>
<name>A0AAE0QN77_9TELE</name>
<dbReference type="Pfam" id="PF00059">
    <property type="entry name" value="Lectin_C"/>
    <property type="match status" value="1"/>
</dbReference>
<keyword evidence="2" id="KW-0732">Signal</keyword>
<dbReference type="SMART" id="SM00034">
    <property type="entry name" value="CLECT"/>
    <property type="match status" value="1"/>
</dbReference>
<organism evidence="4 5">
    <name type="scientific">Hemibagrus guttatus</name>
    <dbReference type="NCBI Taxonomy" id="175788"/>
    <lineage>
        <taxon>Eukaryota</taxon>
        <taxon>Metazoa</taxon>
        <taxon>Chordata</taxon>
        <taxon>Craniata</taxon>
        <taxon>Vertebrata</taxon>
        <taxon>Euteleostomi</taxon>
        <taxon>Actinopterygii</taxon>
        <taxon>Neopterygii</taxon>
        <taxon>Teleostei</taxon>
        <taxon>Ostariophysi</taxon>
        <taxon>Siluriformes</taxon>
        <taxon>Bagridae</taxon>
        <taxon>Hemibagrus</taxon>
    </lineage>
</organism>
<sequence length="216" mass="25212">MLSLFVSVLVLFFGEVAGLTREYIPGKTSMNWSDAQQYCRRYYRDLATVTTAEENQRLYALMGNIVSAWIGMYRGKKYVNIWLWSDQAPSSFFQWNIYQPSNNMGNQDCVEMEPGGWNDQFCSANRIFVCYQFIVLVKEKKTWEEAYEYCRMNYTGLVSAASETKLQLAEMESGQTQTDSIWTGLRFLNGEWLWVCNLEQQEKRQGKVNVEELMAK</sequence>
<dbReference type="EMBL" id="JAUCMX010000013">
    <property type="protein sequence ID" value="KAK3526086.1"/>
    <property type="molecule type" value="Genomic_DNA"/>
</dbReference>
<feature type="signal peptide" evidence="2">
    <location>
        <begin position="1"/>
        <end position="18"/>
    </location>
</feature>
<dbReference type="Proteomes" id="UP001274896">
    <property type="component" value="Unassembled WGS sequence"/>
</dbReference>
<accession>A0AAE0QN77</accession>
<feature type="domain" description="C-type lectin" evidence="3">
    <location>
        <begin position="130"/>
        <end position="195"/>
    </location>
</feature>
<gene>
    <name evidence="4" type="ORF">QTP70_014651</name>
</gene>
<dbReference type="CDD" id="cd00037">
    <property type="entry name" value="CLECT"/>
    <property type="match status" value="1"/>
</dbReference>
<reference evidence="4" key="1">
    <citation type="submission" date="2023-06" db="EMBL/GenBank/DDBJ databases">
        <title>Male Hemibagrus guttatus genome.</title>
        <authorList>
            <person name="Bian C."/>
        </authorList>
    </citation>
    <scope>NUCLEOTIDE SEQUENCE</scope>
    <source>
        <strain evidence="4">Male_cb2023</strain>
        <tissue evidence="4">Muscle</tissue>
    </source>
</reference>
<dbReference type="SUPFAM" id="SSF56436">
    <property type="entry name" value="C-type lectin-like"/>
    <property type="match status" value="2"/>
</dbReference>
<dbReference type="PROSITE" id="PS50041">
    <property type="entry name" value="C_TYPE_LECTIN_2"/>
    <property type="match status" value="2"/>
</dbReference>
<feature type="chain" id="PRO_5042000543" description="C-type lectin domain-containing protein" evidence="2">
    <location>
        <begin position="19"/>
        <end position="216"/>
    </location>
</feature>
<proteinExistence type="predicted"/>
<dbReference type="InterPro" id="IPR016186">
    <property type="entry name" value="C-type_lectin-like/link_sf"/>
</dbReference>
<dbReference type="PANTHER" id="PTHR45784:SF8">
    <property type="entry name" value="C-TYPE MANNOSE RECEPTOR 2-RELATED"/>
    <property type="match status" value="1"/>
</dbReference>
<evidence type="ECO:0000256" key="1">
    <source>
        <dbReference type="ARBA" id="ARBA00023157"/>
    </source>
</evidence>
<dbReference type="AlphaFoldDB" id="A0AAE0QN77"/>
<evidence type="ECO:0000313" key="5">
    <source>
        <dbReference type="Proteomes" id="UP001274896"/>
    </source>
</evidence>
<dbReference type="PANTHER" id="PTHR45784">
    <property type="entry name" value="C-TYPE LECTIN DOMAIN FAMILY 20 MEMBER A-RELATED"/>
    <property type="match status" value="1"/>
</dbReference>